<dbReference type="Gene3D" id="1.10.443.10">
    <property type="entry name" value="Intergrase catalytic core"/>
    <property type="match status" value="1"/>
</dbReference>
<accession>A0A1M5UU46</accession>
<keyword evidence="3" id="KW-0233">DNA recombination</keyword>
<dbReference type="Pfam" id="PF00589">
    <property type="entry name" value="Phage_integrase"/>
    <property type="match status" value="1"/>
</dbReference>
<evidence type="ECO:0000313" key="7">
    <source>
        <dbReference type="EMBL" id="SHH66348.1"/>
    </source>
</evidence>
<dbReference type="GO" id="GO:0006310">
    <property type="term" value="P:DNA recombination"/>
    <property type="evidence" value="ECO:0007669"/>
    <property type="project" value="UniProtKB-KW"/>
</dbReference>
<organism evidence="7 8">
    <name type="scientific">Halobaculum gomorrense</name>
    <dbReference type="NCBI Taxonomy" id="43928"/>
    <lineage>
        <taxon>Archaea</taxon>
        <taxon>Methanobacteriati</taxon>
        <taxon>Methanobacteriota</taxon>
        <taxon>Stenosarchaea group</taxon>
        <taxon>Halobacteria</taxon>
        <taxon>Halobacteriales</taxon>
        <taxon>Haloferacaceae</taxon>
        <taxon>Halobaculum</taxon>
    </lineage>
</organism>
<dbReference type="Gene3D" id="1.10.150.130">
    <property type="match status" value="1"/>
</dbReference>
<sequence length="386" mass="43526">MDTGDEQQGFTGRVRPSTSLPDALAAFTANVSKGDSGRHRGEVERVVGDFVDRVQERGAESVADLTVRQLEQFGDHLARRAWAREDDPTAGITGRTAHQYYALVRSFCTFLVERDALESNPAKSAVASDALPDRSVGVRDDDRRQFWSPSTRDDIVRWLDWRTEDALDHDWLEADRATRDRALVAVLAYSGARGAELFRDPQNDRRNGLRWRDVDLEDGILRVYGKTQEWQQSPLLEPGVERLRAHRRRQDPPTEEWPVFPTAHLPSLYDVVRDADIVDEEPTKETVWSLLRAYELAPPALSTAGARSLLKRLSAESGITQDGEALLPHGARRGLGDELYDTSAELAQEVLRHQSVETTHASYRDDDIERLREAAEDALRDTPHSE</sequence>
<feature type="domain" description="Core-binding (CB)" evidence="6">
    <location>
        <begin position="18"/>
        <end position="112"/>
    </location>
</feature>
<dbReference type="InterPro" id="IPR002104">
    <property type="entry name" value="Integrase_catalytic"/>
</dbReference>
<evidence type="ECO:0000259" key="6">
    <source>
        <dbReference type="PROSITE" id="PS51900"/>
    </source>
</evidence>
<gene>
    <name evidence="7" type="ORF">SAMN05443636_3135</name>
</gene>
<dbReference type="InterPro" id="IPR044068">
    <property type="entry name" value="CB"/>
</dbReference>
<evidence type="ECO:0000256" key="2">
    <source>
        <dbReference type="ARBA" id="ARBA00023125"/>
    </source>
</evidence>
<reference evidence="7 8" key="1">
    <citation type="submission" date="2016-11" db="EMBL/GenBank/DDBJ databases">
        <authorList>
            <person name="Jaros S."/>
            <person name="Januszkiewicz K."/>
            <person name="Wedrychowicz H."/>
        </authorList>
    </citation>
    <scope>NUCLEOTIDE SEQUENCE [LARGE SCALE GENOMIC DNA]</scope>
    <source>
        <strain evidence="7 8">DSM 9297</strain>
    </source>
</reference>
<dbReference type="InterPro" id="IPR010998">
    <property type="entry name" value="Integrase_recombinase_N"/>
</dbReference>
<dbReference type="PANTHER" id="PTHR30349:SF41">
    <property type="entry name" value="INTEGRASE_RECOMBINASE PROTEIN MJ0367-RELATED"/>
    <property type="match status" value="1"/>
</dbReference>
<proteinExistence type="predicted"/>
<keyword evidence="1" id="KW-0229">DNA integration</keyword>
<dbReference type="SUPFAM" id="SSF56349">
    <property type="entry name" value="DNA breaking-rejoining enzymes"/>
    <property type="match status" value="1"/>
</dbReference>
<keyword evidence="8" id="KW-1185">Reference proteome</keyword>
<dbReference type="InterPro" id="IPR013762">
    <property type="entry name" value="Integrase-like_cat_sf"/>
</dbReference>
<feature type="domain" description="Tyr recombinase" evidence="5">
    <location>
        <begin position="145"/>
        <end position="376"/>
    </location>
</feature>
<dbReference type="GO" id="GO:0015074">
    <property type="term" value="P:DNA integration"/>
    <property type="evidence" value="ECO:0007669"/>
    <property type="project" value="UniProtKB-KW"/>
</dbReference>
<keyword evidence="2 4" id="KW-0238">DNA-binding</keyword>
<dbReference type="OrthoDB" id="194919at2157"/>
<dbReference type="InterPro" id="IPR011010">
    <property type="entry name" value="DNA_brk_join_enz"/>
</dbReference>
<dbReference type="AlphaFoldDB" id="A0A1M5UU46"/>
<name>A0A1M5UU46_9EURY</name>
<dbReference type="PROSITE" id="PS51900">
    <property type="entry name" value="CB"/>
    <property type="match status" value="1"/>
</dbReference>
<dbReference type="InterPro" id="IPR050090">
    <property type="entry name" value="Tyrosine_recombinase_XerCD"/>
</dbReference>
<evidence type="ECO:0000256" key="4">
    <source>
        <dbReference type="PROSITE-ProRule" id="PRU01248"/>
    </source>
</evidence>
<evidence type="ECO:0000313" key="8">
    <source>
        <dbReference type="Proteomes" id="UP000184357"/>
    </source>
</evidence>
<evidence type="ECO:0000259" key="5">
    <source>
        <dbReference type="PROSITE" id="PS51898"/>
    </source>
</evidence>
<dbReference type="GO" id="GO:0003677">
    <property type="term" value="F:DNA binding"/>
    <property type="evidence" value="ECO:0007669"/>
    <property type="project" value="UniProtKB-UniRule"/>
</dbReference>
<dbReference type="RefSeq" id="WP_079991689.1">
    <property type="nucleotide sequence ID" value="NZ_FQWV01000012.1"/>
</dbReference>
<dbReference type="STRING" id="43928.SAMN05443636_3135"/>
<evidence type="ECO:0000256" key="3">
    <source>
        <dbReference type="ARBA" id="ARBA00023172"/>
    </source>
</evidence>
<dbReference type="PANTHER" id="PTHR30349">
    <property type="entry name" value="PHAGE INTEGRASE-RELATED"/>
    <property type="match status" value="1"/>
</dbReference>
<dbReference type="EMBL" id="FQWV01000012">
    <property type="protein sequence ID" value="SHH66348.1"/>
    <property type="molecule type" value="Genomic_DNA"/>
</dbReference>
<dbReference type="PROSITE" id="PS51898">
    <property type="entry name" value="TYR_RECOMBINASE"/>
    <property type="match status" value="1"/>
</dbReference>
<protein>
    <submittedName>
        <fullName evidence="7">Site-specific recombinase XerC</fullName>
    </submittedName>
</protein>
<dbReference type="Proteomes" id="UP000184357">
    <property type="component" value="Unassembled WGS sequence"/>
</dbReference>
<evidence type="ECO:0000256" key="1">
    <source>
        <dbReference type="ARBA" id="ARBA00022908"/>
    </source>
</evidence>